<accession>A0A923KWW1</accession>
<sequence length="211" mass="23854">MLNLQQEDALKEYMNMFIGQASSLLSEIVDKKIILTLPQIMLLNLEQPEDLLRYSEVRPTLFNSHVVSSIIEFGKRFSGNARLLFPKDKAQVLAHLCLGEDYEAVDDGELTDVDFDVIREIGNVILNSVLGGIGNLLDLKLEYTFPKVQVCFFPEEEEAILFNKETHVMVICNTFSFEDTQLDGAIVMVFNMSSTIELIKKIDEVLVDIDG</sequence>
<dbReference type="SUPFAM" id="SSF103039">
    <property type="entry name" value="CheC-like"/>
    <property type="match status" value="1"/>
</dbReference>
<dbReference type="InterPro" id="IPR028976">
    <property type="entry name" value="CheC-like_sf"/>
</dbReference>
<evidence type="ECO:0000313" key="3">
    <source>
        <dbReference type="Proteomes" id="UP000616595"/>
    </source>
</evidence>
<dbReference type="Proteomes" id="UP000616595">
    <property type="component" value="Unassembled WGS sequence"/>
</dbReference>
<dbReference type="CDD" id="cd17910">
    <property type="entry name" value="CheC_ClassII"/>
    <property type="match status" value="1"/>
</dbReference>
<organism evidence="2 3">
    <name type="scientific">Acetobacterium paludosum</name>
    <dbReference type="NCBI Taxonomy" id="52693"/>
    <lineage>
        <taxon>Bacteria</taxon>
        <taxon>Bacillati</taxon>
        <taxon>Bacillota</taxon>
        <taxon>Clostridia</taxon>
        <taxon>Eubacteriales</taxon>
        <taxon>Eubacteriaceae</taxon>
        <taxon>Acetobacterium</taxon>
    </lineage>
</organism>
<comment type="caution">
    <text evidence="2">The sequence shown here is derived from an EMBL/GenBank/DDBJ whole genome shotgun (WGS) entry which is preliminary data.</text>
</comment>
<keyword evidence="1" id="KW-0145">Chemotaxis</keyword>
<dbReference type="GO" id="GO:0006935">
    <property type="term" value="P:chemotaxis"/>
    <property type="evidence" value="ECO:0007669"/>
    <property type="project" value="UniProtKB-KW"/>
</dbReference>
<evidence type="ECO:0000313" key="2">
    <source>
        <dbReference type="EMBL" id="MBC3888845.1"/>
    </source>
</evidence>
<reference evidence="2" key="2">
    <citation type="submission" date="2020-10" db="EMBL/GenBank/DDBJ databases">
        <title>Comparative genomics of the Acetobacterium genus.</title>
        <authorList>
            <person name="Marshall C."/>
            <person name="May H."/>
            <person name="Norman S."/>
        </authorList>
    </citation>
    <scope>NUCLEOTIDE SEQUENCE</scope>
    <source>
        <strain evidence="2">DER-2019</strain>
    </source>
</reference>
<dbReference type="AlphaFoldDB" id="A0A923KWW1"/>
<dbReference type="RefSeq" id="WP_148566131.1">
    <property type="nucleotide sequence ID" value="NZ_RXYA01000003.1"/>
</dbReference>
<name>A0A923KWW1_9FIRM</name>
<dbReference type="EMBL" id="WJBD01000012">
    <property type="protein sequence ID" value="MBC3888845.1"/>
    <property type="molecule type" value="Genomic_DNA"/>
</dbReference>
<proteinExistence type="predicted"/>
<protein>
    <submittedName>
        <fullName evidence="2">Chemotaxis protein CheC</fullName>
    </submittedName>
</protein>
<evidence type="ECO:0000256" key="1">
    <source>
        <dbReference type="ARBA" id="ARBA00022500"/>
    </source>
</evidence>
<dbReference type="OrthoDB" id="456328at2"/>
<dbReference type="Gene3D" id="3.40.1550.10">
    <property type="entry name" value="CheC-like"/>
    <property type="match status" value="1"/>
</dbReference>
<reference evidence="2" key="1">
    <citation type="submission" date="2019-10" db="EMBL/GenBank/DDBJ databases">
        <authorList>
            <person name="Ross D.E."/>
            <person name="Gulliver D."/>
        </authorList>
    </citation>
    <scope>NUCLEOTIDE SEQUENCE</scope>
    <source>
        <strain evidence="2">DER-2019</strain>
    </source>
</reference>
<gene>
    <name evidence="2" type="ORF">GH810_11025</name>
</gene>
<keyword evidence="3" id="KW-1185">Reference proteome</keyword>